<sequence>MKRQDNVGILVGTIFLTVAAGAGLLNRTPPRRPLRRGRQA</sequence>
<dbReference type="Proteomes" id="UP000198959">
    <property type="component" value="Unassembled WGS sequence"/>
</dbReference>
<dbReference type="STRING" id="145854.GA0074692_5346"/>
<proteinExistence type="predicted"/>
<organism evidence="2 3">
    <name type="scientific">Micromonospora pallida</name>
    <dbReference type="NCBI Taxonomy" id="145854"/>
    <lineage>
        <taxon>Bacteria</taxon>
        <taxon>Bacillati</taxon>
        <taxon>Actinomycetota</taxon>
        <taxon>Actinomycetes</taxon>
        <taxon>Micromonosporales</taxon>
        <taxon>Micromonosporaceae</taxon>
        <taxon>Micromonospora</taxon>
    </lineage>
</organism>
<accession>A0A1C6TC54</accession>
<evidence type="ECO:0000256" key="1">
    <source>
        <dbReference type="SAM" id="Phobius"/>
    </source>
</evidence>
<keyword evidence="1" id="KW-1133">Transmembrane helix</keyword>
<keyword evidence="3" id="KW-1185">Reference proteome</keyword>
<evidence type="ECO:0000313" key="3">
    <source>
        <dbReference type="Proteomes" id="UP000198959"/>
    </source>
</evidence>
<keyword evidence="1" id="KW-0472">Membrane</keyword>
<evidence type="ECO:0000313" key="2">
    <source>
        <dbReference type="EMBL" id="SCL39390.1"/>
    </source>
</evidence>
<name>A0A1C6TC54_9ACTN</name>
<gene>
    <name evidence="2" type="ORF">GA0074692_5346</name>
</gene>
<dbReference type="EMBL" id="FMHW01000002">
    <property type="protein sequence ID" value="SCL39390.1"/>
    <property type="molecule type" value="Genomic_DNA"/>
</dbReference>
<keyword evidence="1" id="KW-0812">Transmembrane</keyword>
<feature type="transmembrane region" description="Helical" evidence="1">
    <location>
        <begin position="6"/>
        <end position="26"/>
    </location>
</feature>
<dbReference type="AlphaFoldDB" id="A0A1C6TC54"/>
<protein>
    <submittedName>
        <fullName evidence="2">Uncharacterized protein</fullName>
    </submittedName>
</protein>
<reference evidence="3" key="1">
    <citation type="submission" date="2016-06" db="EMBL/GenBank/DDBJ databases">
        <authorList>
            <person name="Varghese N."/>
            <person name="Submissions Spin"/>
        </authorList>
    </citation>
    <scope>NUCLEOTIDE SEQUENCE [LARGE SCALE GENOMIC DNA]</scope>
    <source>
        <strain evidence="3">DSM 43817</strain>
    </source>
</reference>